<evidence type="ECO:0000313" key="3">
    <source>
        <dbReference type="Proteomes" id="UP000319094"/>
    </source>
</evidence>
<keyword evidence="1" id="KW-0472">Membrane</keyword>
<accession>A0A542Y6K1</accession>
<evidence type="ECO:0000256" key="1">
    <source>
        <dbReference type="SAM" id="Phobius"/>
    </source>
</evidence>
<keyword evidence="1" id="KW-1133">Transmembrane helix</keyword>
<keyword evidence="1" id="KW-0812">Transmembrane</keyword>
<dbReference type="AlphaFoldDB" id="A0A542Y6K1"/>
<protein>
    <submittedName>
        <fullName evidence="2">Uncharacterized protein</fullName>
    </submittedName>
</protein>
<dbReference type="EMBL" id="VFON01000001">
    <property type="protein sequence ID" value="TQL43713.1"/>
    <property type="molecule type" value="Genomic_DNA"/>
</dbReference>
<organism evidence="2 3">
    <name type="scientific">Leucobacter komagatae</name>
    <dbReference type="NCBI Taxonomy" id="55969"/>
    <lineage>
        <taxon>Bacteria</taxon>
        <taxon>Bacillati</taxon>
        <taxon>Actinomycetota</taxon>
        <taxon>Actinomycetes</taxon>
        <taxon>Micrococcales</taxon>
        <taxon>Microbacteriaceae</taxon>
        <taxon>Leucobacter</taxon>
    </lineage>
</organism>
<keyword evidence="3" id="KW-1185">Reference proteome</keyword>
<name>A0A542Y6K1_9MICO</name>
<feature type="transmembrane region" description="Helical" evidence="1">
    <location>
        <begin position="53"/>
        <end position="74"/>
    </location>
</feature>
<dbReference type="RefSeq" id="WP_141886987.1">
    <property type="nucleotide sequence ID" value="NZ_BAAAUY010000001.1"/>
</dbReference>
<gene>
    <name evidence="2" type="ORF">FB468_1743</name>
</gene>
<feature type="transmembrane region" description="Helical" evidence="1">
    <location>
        <begin position="86"/>
        <end position="106"/>
    </location>
</feature>
<evidence type="ECO:0000313" key="2">
    <source>
        <dbReference type="EMBL" id="TQL43713.1"/>
    </source>
</evidence>
<reference evidence="2 3" key="1">
    <citation type="submission" date="2019-06" db="EMBL/GenBank/DDBJ databases">
        <title>Sequencing the genomes of 1000 actinobacteria strains.</title>
        <authorList>
            <person name="Klenk H.-P."/>
        </authorList>
    </citation>
    <scope>NUCLEOTIDE SEQUENCE [LARGE SCALE GENOMIC DNA]</scope>
    <source>
        <strain evidence="2 3">DSM 8803</strain>
    </source>
</reference>
<proteinExistence type="predicted"/>
<comment type="caution">
    <text evidence="2">The sequence shown here is derived from an EMBL/GenBank/DDBJ whole genome shotgun (WGS) entry which is preliminary data.</text>
</comment>
<dbReference type="Proteomes" id="UP000319094">
    <property type="component" value="Unassembled WGS sequence"/>
</dbReference>
<sequence>MRRENSLQPADVARVNTREKAHFSAQPAISRKQRVHAWWAGNNDEILSSLKHAGMIGFTFICLIVIGFVSASAWSAADGDPKVESALIWAGFLITALALLIAQIMVKPKMSVPMSVPMARFQPLSAASGDLHREARHAALHIVIGWKLGFVITSSDIRNASCLYSWSFNATEVSNADARFASMALHLAGLLEGEPITLVQSRDSNHALSLATEIVASNERPTDFAGDLNVSALIAAAASTARAIQTEYVELVSQLASIHAHTHVLDERLIAELLTPFLADSTLTR</sequence>